<dbReference type="AlphaFoldDB" id="A0AAP0J1N4"/>
<protein>
    <recommendedName>
        <fullName evidence="4">Retrotransposon gag domain-containing protein</fullName>
    </recommendedName>
</protein>
<evidence type="ECO:0000313" key="2">
    <source>
        <dbReference type="EMBL" id="KAK9125773.1"/>
    </source>
</evidence>
<feature type="compositionally biased region" description="Polar residues" evidence="1">
    <location>
        <begin position="100"/>
        <end position="112"/>
    </location>
</feature>
<name>A0AAP0J1N4_9MAGN</name>
<evidence type="ECO:0000313" key="3">
    <source>
        <dbReference type="Proteomes" id="UP001419268"/>
    </source>
</evidence>
<proteinExistence type="predicted"/>
<gene>
    <name evidence="2" type="ORF">Scep_014619</name>
</gene>
<feature type="compositionally biased region" description="Pro residues" evidence="1">
    <location>
        <begin position="82"/>
        <end position="91"/>
    </location>
</feature>
<feature type="region of interest" description="Disordered" evidence="1">
    <location>
        <begin position="65"/>
        <end position="116"/>
    </location>
</feature>
<evidence type="ECO:0000256" key="1">
    <source>
        <dbReference type="SAM" id="MobiDB-lite"/>
    </source>
</evidence>
<dbReference type="Proteomes" id="UP001419268">
    <property type="component" value="Unassembled WGS sequence"/>
</dbReference>
<feature type="compositionally biased region" description="Basic residues" evidence="1">
    <location>
        <begin position="67"/>
        <end position="76"/>
    </location>
</feature>
<dbReference type="EMBL" id="JBBNAG010000006">
    <property type="protein sequence ID" value="KAK9125773.1"/>
    <property type="molecule type" value="Genomic_DNA"/>
</dbReference>
<reference evidence="2 3" key="1">
    <citation type="submission" date="2024-01" db="EMBL/GenBank/DDBJ databases">
        <title>Genome assemblies of Stephania.</title>
        <authorList>
            <person name="Yang L."/>
        </authorList>
    </citation>
    <scope>NUCLEOTIDE SEQUENCE [LARGE SCALE GENOMIC DNA]</scope>
    <source>
        <strain evidence="2">JXDWG</strain>
        <tissue evidence="2">Leaf</tissue>
    </source>
</reference>
<keyword evidence="3" id="KW-1185">Reference proteome</keyword>
<organism evidence="2 3">
    <name type="scientific">Stephania cephalantha</name>
    <dbReference type="NCBI Taxonomy" id="152367"/>
    <lineage>
        <taxon>Eukaryota</taxon>
        <taxon>Viridiplantae</taxon>
        <taxon>Streptophyta</taxon>
        <taxon>Embryophyta</taxon>
        <taxon>Tracheophyta</taxon>
        <taxon>Spermatophyta</taxon>
        <taxon>Magnoliopsida</taxon>
        <taxon>Ranunculales</taxon>
        <taxon>Menispermaceae</taxon>
        <taxon>Menispermoideae</taxon>
        <taxon>Cissampelideae</taxon>
        <taxon>Stephania</taxon>
    </lineage>
</organism>
<evidence type="ECO:0008006" key="4">
    <source>
        <dbReference type="Google" id="ProtNLM"/>
    </source>
</evidence>
<accession>A0AAP0J1N4</accession>
<sequence>MPDLGFPTRRARDPRVYNPDLRKLRELEGSIHGLRSEFQAQIYTRSRSERSRRCRVGWRSRSCVNRNRGRQPRSGRRGGYTPDPPDPPDPPRSGEFDPSAESSVRRGQSYRSGSEVRKIKMPTCDGENLLVWLNQAEHYFALHEMSELSKLRAARICLIGPAQIWLQNEESETPFNRWTELRAQLCRRFTETNPLYLRRPFFAIKQDPTVAEHRKRVRVSERTIVSDEAKSMAQESVAVAGVRNGEAEHGGVANALGSRLEASVVVEASKGSDLCAVLQGGVRSEELKREMHTKKKAEQSSLSS</sequence>
<comment type="caution">
    <text evidence="2">The sequence shown here is derived from an EMBL/GenBank/DDBJ whole genome shotgun (WGS) entry which is preliminary data.</text>
</comment>